<reference evidence="1" key="1">
    <citation type="submission" date="2014-09" db="EMBL/GenBank/DDBJ databases">
        <authorList>
            <person name="Magalhaes I.L.F."/>
            <person name="Oliveira U."/>
            <person name="Santos F.R."/>
            <person name="Vidigal T.H.D.A."/>
            <person name="Brescovit A.D."/>
            <person name="Santos A.J."/>
        </authorList>
    </citation>
    <scope>NUCLEOTIDE SEQUENCE</scope>
    <source>
        <tissue evidence="1">Shoot tissue taken approximately 20 cm above the soil surface</tissue>
    </source>
</reference>
<evidence type="ECO:0000313" key="1">
    <source>
        <dbReference type="EMBL" id="JAD58970.1"/>
    </source>
</evidence>
<reference evidence="1" key="2">
    <citation type="journal article" date="2015" name="Data Brief">
        <title>Shoot transcriptome of the giant reed, Arundo donax.</title>
        <authorList>
            <person name="Barrero R.A."/>
            <person name="Guerrero F.D."/>
            <person name="Moolhuijzen P."/>
            <person name="Goolsby J.A."/>
            <person name="Tidwell J."/>
            <person name="Bellgard S.E."/>
            <person name="Bellgard M.I."/>
        </authorList>
    </citation>
    <scope>NUCLEOTIDE SEQUENCE</scope>
    <source>
        <tissue evidence="1">Shoot tissue taken approximately 20 cm above the soil surface</tissue>
    </source>
</reference>
<dbReference type="AlphaFoldDB" id="A0A0A9BCK8"/>
<dbReference type="EMBL" id="GBRH01238925">
    <property type="protein sequence ID" value="JAD58970.1"/>
    <property type="molecule type" value="Transcribed_RNA"/>
</dbReference>
<proteinExistence type="predicted"/>
<accession>A0A0A9BCK8</accession>
<sequence length="25" mass="2968">MLEMQIHNSFKRSEHILIISIAWVA</sequence>
<name>A0A0A9BCK8_ARUDO</name>
<protein>
    <submittedName>
        <fullName evidence="1">Uncharacterized protein</fullName>
    </submittedName>
</protein>
<organism evidence="1">
    <name type="scientific">Arundo donax</name>
    <name type="common">Giant reed</name>
    <name type="synonym">Donax arundinaceus</name>
    <dbReference type="NCBI Taxonomy" id="35708"/>
    <lineage>
        <taxon>Eukaryota</taxon>
        <taxon>Viridiplantae</taxon>
        <taxon>Streptophyta</taxon>
        <taxon>Embryophyta</taxon>
        <taxon>Tracheophyta</taxon>
        <taxon>Spermatophyta</taxon>
        <taxon>Magnoliopsida</taxon>
        <taxon>Liliopsida</taxon>
        <taxon>Poales</taxon>
        <taxon>Poaceae</taxon>
        <taxon>PACMAD clade</taxon>
        <taxon>Arundinoideae</taxon>
        <taxon>Arundineae</taxon>
        <taxon>Arundo</taxon>
    </lineage>
</organism>